<accession>A0ABP9LTD5</accession>
<dbReference type="EMBL" id="BAABKY010000006">
    <property type="protein sequence ID" value="GAA5082795.1"/>
    <property type="molecule type" value="Genomic_DNA"/>
</dbReference>
<evidence type="ECO:0000259" key="1">
    <source>
        <dbReference type="Pfam" id="PF20335"/>
    </source>
</evidence>
<dbReference type="RefSeq" id="WP_158983891.1">
    <property type="nucleotide sequence ID" value="NZ_BAABKY010000006.1"/>
</dbReference>
<organism evidence="2 3">
    <name type="scientific">Lysobacter panacisoli</name>
    <dbReference type="NCBI Taxonomy" id="1255263"/>
    <lineage>
        <taxon>Bacteria</taxon>
        <taxon>Pseudomonadati</taxon>
        <taxon>Pseudomonadota</taxon>
        <taxon>Gammaproteobacteria</taxon>
        <taxon>Lysobacterales</taxon>
        <taxon>Lysobacteraceae</taxon>
        <taxon>Lysobacter</taxon>
    </lineage>
</organism>
<dbReference type="Pfam" id="PF20335">
    <property type="entry name" value="DUF6630"/>
    <property type="match status" value="1"/>
</dbReference>
<comment type="caution">
    <text evidence="2">The sequence shown here is derived from an EMBL/GenBank/DDBJ whole genome shotgun (WGS) entry which is preliminary data.</text>
</comment>
<name>A0ABP9LTD5_9GAMM</name>
<feature type="domain" description="DUF6630" evidence="1">
    <location>
        <begin position="31"/>
        <end position="174"/>
    </location>
</feature>
<keyword evidence="3" id="KW-1185">Reference proteome</keyword>
<gene>
    <name evidence="2" type="ORF">GCM10025759_34980</name>
</gene>
<reference evidence="3" key="1">
    <citation type="journal article" date="2019" name="Int. J. Syst. Evol. Microbiol.">
        <title>The Global Catalogue of Microorganisms (GCM) 10K type strain sequencing project: providing services to taxonomists for standard genome sequencing and annotation.</title>
        <authorList>
            <consortium name="The Broad Institute Genomics Platform"/>
            <consortium name="The Broad Institute Genome Sequencing Center for Infectious Disease"/>
            <person name="Wu L."/>
            <person name="Ma J."/>
        </authorList>
    </citation>
    <scope>NUCLEOTIDE SEQUENCE [LARGE SCALE GENOMIC DNA]</scope>
    <source>
        <strain evidence="3">JCM 19212</strain>
    </source>
</reference>
<evidence type="ECO:0000313" key="2">
    <source>
        <dbReference type="EMBL" id="GAA5082795.1"/>
    </source>
</evidence>
<protein>
    <recommendedName>
        <fullName evidence="1">DUF6630 domain-containing protein</fullName>
    </recommendedName>
</protein>
<sequence>MHTEYDPDDNFARTFHPESDVDEQAALETLVWQFLLLVNPGDEDAAMQQFAACRDAIADGADPVPALRDAIDWKAGFHIADDDATGLIEVMDELAARFNLRIDWGVEDAFDDEFLAEAEVPVLVNIAFDRLREHHYTVWTWETGEETCAGWIALQRDDEAVRMVAGALGFHVRTGAM</sequence>
<dbReference type="Proteomes" id="UP001501083">
    <property type="component" value="Unassembled WGS sequence"/>
</dbReference>
<evidence type="ECO:0000313" key="3">
    <source>
        <dbReference type="Proteomes" id="UP001501083"/>
    </source>
</evidence>
<dbReference type="InterPro" id="IPR046582">
    <property type="entry name" value="DUF6630"/>
</dbReference>
<proteinExistence type="predicted"/>